<dbReference type="EMBL" id="CCXY01000086">
    <property type="protein sequence ID" value="CEG11882.1"/>
    <property type="molecule type" value="Genomic_DNA"/>
</dbReference>
<dbReference type="NCBIfam" id="NF047752">
    <property type="entry name" value="MntA_antitoxin"/>
    <property type="match status" value="1"/>
</dbReference>
<feature type="domain" description="Polymerase beta nucleotidyltransferase" evidence="1">
    <location>
        <begin position="21"/>
        <end position="105"/>
    </location>
</feature>
<dbReference type="CDD" id="cd05403">
    <property type="entry name" value="NT_KNTase_like"/>
    <property type="match status" value="1"/>
</dbReference>
<gene>
    <name evidence="2" type="ORF">MSIBF_A1760004</name>
</gene>
<dbReference type="PANTHER" id="PTHR43852">
    <property type="entry name" value="NUCLEOTIDYLTRANSFERASE"/>
    <property type="match status" value="1"/>
</dbReference>
<accession>A0A098E7A9</accession>
<proteinExistence type="predicted"/>
<dbReference type="Pfam" id="PF18765">
    <property type="entry name" value="Polbeta"/>
    <property type="match status" value="1"/>
</dbReference>
<protein>
    <recommendedName>
        <fullName evidence="1">Polymerase beta nucleotidyltransferase domain-containing protein</fullName>
    </recommendedName>
</protein>
<dbReference type="InterPro" id="IPR043519">
    <property type="entry name" value="NT_sf"/>
</dbReference>
<dbReference type="PANTHER" id="PTHR43852:SF4">
    <property type="entry name" value="NUCLEOTIDYLTRANSFERASE"/>
    <property type="match status" value="1"/>
</dbReference>
<dbReference type="SUPFAM" id="SSF81301">
    <property type="entry name" value="Nucleotidyltransferase"/>
    <property type="match status" value="1"/>
</dbReference>
<organism evidence="2">
    <name type="scientific">groundwater metagenome</name>
    <dbReference type="NCBI Taxonomy" id="717931"/>
    <lineage>
        <taxon>unclassified sequences</taxon>
        <taxon>metagenomes</taxon>
        <taxon>ecological metagenomes</taxon>
    </lineage>
</organism>
<evidence type="ECO:0000259" key="1">
    <source>
        <dbReference type="Pfam" id="PF18765"/>
    </source>
</evidence>
<dbReference type="Gene3D" id="3.30.460.10">
    <property type="entry name" value="Beta Polymerase, domain 2"/>
    <property type="match status" value="1"/>
</dbReference>
<dbReference type="InterPro" id="IPR052930">
    <property type="entry name" value="TA_antitoxin_MntA"/>
</dbReference>
<reference evidence="2" key="1">
    <citation type="submission" date="2014-09" db="EMBL/GenBank/DDBJ databases">
        <authorList>
            <person name="Probst J Alexander"/>
        </authorList>
    </citation>
    <scope>NUCLEOTIDE SEQUENCE</scope>
</reference>
<sequence>MKLIMMEAKNLKNLMKEISNVIEDLKKNSYVDAIYLFGSYATGNARPFSDIDISVITNKDIPKDEKESILSNSSKKIDISLFYDLPLNIRFRVIKDGKLLYQRDELLTHRTKVKTVDEYLDFKHIIMRHSIRLFG</sequence>
<evidence type="ECO:0000313" key="2">
    <source>
        <dbReference type="EMBL" id="CEG11882.1"/>
    </source>
</evidence>
<dbReference type="InterPro" id="IPR041633">
    <property type="entry name" value="Polbeta"/>
</dbReference>
<dbReference type="AlphaFoldDB" id="A0A098E7A9"/>
<name>A0A098E7A9_9ZZZZ</name>